<proteinExistence type="predicted"/>
<comment type="caution">
    <text evidence="2">The sequence shown here is derived from an EMBL/GenBank/DDBJ whole genome shotgun (WGS) entry which is preliminary data.</text>
</comment>
<dbReference type="HOGENOM" id="CLU_009600_0_3_7"/>
<dbReference type="GO" id="GO:0003824">
    <property type="term" value="F:catalytic activity"/>
    <property type="evidence" value="ECO:0007669"/>
    <property type="project" value="InterPro"/>
</dbReference>
<dbReference type="InterPro" id="IPR036928">
    <property type="entry name" value="AS_sf"/>
</dbReference>
<dbReference type="InterPro" id="IPR020556">
    <property type="entry name" value="Amidase_CS"/>
</dbReference>
<dbReference type="SUPFAM" id="SSF75304">
    <property type="entry name" value="Amidase signature (AS) enzymes"/>
    <property type="match status" value="1"/>
</dbReference>
<evidence type="ECO:0000259" key="1">
    <source>
        <dbReference type="Pfam" id="PF01425"/>
    </source>
</evidence>
<dbReference type="AlphaFoldDB" id="W4LAU1"/>
<accession>W4LAU1</accession>
<evidence type="ECO:0000313" key="3">
    <source>
        <dbReference type="Proteomes" id="UP000019141"/>
    </source>
</evidence>
<reference evidence="2 3" key="1">
    <citation type="journal article" date="2014" name="Nature">
        <title>An environmental bacterial taxon with a large and distinct metabolic repertoire.</title>
        <authorList>
            <person name="Wilson M.C."/>
            <person name="Mori T."/>
            <person name="Ruckert C."/>
            <person name="Uria A.R."/>
            <person name="Helf M.J."/>
            <person name="Takada K."/>
            <person name="Gernert C."/>
            <person name="Steffens U.A."/>
            <person name="Heycke N."/>
            <person name="Schmitt S."/>
            <person name="Rinke C."/>
            <person name="Helfrich E.J."/>
            <person name="Brachmann A.O."/>
            <person name="Gurgui C."/>
            <person name="Wakimoto T."/>
            <person name="Kracht M."/>
            <person name="Crusemann M."/>
            <person name="Hentschel U."/>
            <person name="Abe I."/>
            <person name="Matsunaga S."/>
            <person name="Kalinowski J."/>
            <person name="Takeyama H."/>
            <person name="Piel J."/>
        </authorList>
    </citation>
    <scope>NUCLEOTIDE SEQUENCE [LARGE SCALE GENOMIC DNA]</scope>
    <source>
        <strain evidence="3">TSY1</strain>
    </source>
</reference>
<keyword evidence="3" id="KW-1185">Reference proteome</keyword>
<dbReference type="Pfam" id="PF01425">
    <property type="entry name" value="Amidase"/>
    <property type="match status" value="1"/>
</dbReference>
<name>W4LAU1_ENTF1</name>
<dbReference type="Gene3D" id="3.90.1300.10">
    <property type="entry name" value="Amidase signature (AS) domain"/>
    <property type="match status" value="1"/>
</dbReference>
<dbReference type="Proteomes" id="UP000019141">
    <property type="component" value="Unassembled WGS sequence"/>
</dbReference>
<dbReference type="InterPro" id="IPR000120">
    <property type="entry name" value="Amidase"/>
</dbReference>
<dbReference type="InterPro" id="IPR023631">
    <property type="entry name" value="Amidase_dom"/>
</dbReference>
<dbReference type="PANTHER" id="PTHR11895">
    <property type="entry name" value="TRANSAMIDASE"/>
    <property type="match status" value="1"/>
</dbReference>
<dbReference type="EMBL" id="AZHW01001069">
    <property type="protein sequence ID" value="ETW94431.1"/>
    <property type="molecule type" value="Genomic_DNA"/>
</dbReference>
<dbReference type="PROSITE" id="PS00571">
    <property type="entry name" value="AMIDASES"/>
    <property type="match status" value="1"/>
</dbReference>
<gene>
    <name evidence="2" type="ORF">ETSY1_34890</name>
</gene>
<protein>
    <recommendedName>
        <fullName evidence="1">Amidase domain-containing protein</fullName>
    </recommendedName>
</protein>
<evidence type="ECO:0000313" key="2">
    <source>
        <dbReference type="EMBL" id="ETW94431.1"/>
    </source>
</evidence>
<dbReference type="PATRIC" id="fig|1429438.4.peg.6565"/>
<organism evidence="2 3">
    <name type="scientific">Entotheonella factor</name>
    <dbReference type="NCBI Taxonomy" id="1429438"/>
    <lineage>
        <taxon>Bacteria</taxon>
        <taxon>Pseudomonadati</taxon>
        <taxon>Nitrospinota/Tectimicrobiota group</taxon>
        <taxon>Candidatus Tectimicrobiota</taxon>
        <taxon>Candidatus Entotheonellia</taxon>
        <taxon>Candidatus Entotheonellales</taxon>
        <taxon>Candidatus Entotheonellaceae</taxon>
        <taxon>Candidatus Entotheonella</taxon>
    </lineage>
</organism>
<feature type="domain" description="Amidase" evidence="1">
    <location>
        <begin position="27"/>
        <end position="450"/>
    </location>
</feature>
<sequence length="470" mass="50200">MDATTLCRLTIGQLGELIRSRDISPVEATEAALERAERLDGGYNAFIAIWRDGAIQAARDAEREIAGGHYRGPLHGVPIALKDIFATRGCVVTNGSQIYAHDVPDDDATVVERLRAAGAIFMGSLNLYQFACGTVTNPDYGPVRNAWNREHIAGGSSSGSGTAVAADMCFGSLGTDTGGSIRIPAVLNGIVGLKPTYGRVSRHGVFPLSGSLDHAGPLTKDVRDTALMMNVIAGYDPKDPTTSALPVPDYTAALIGEIDGVRVGMPQPYFFEDLQPSVREAVMRAIEQLAGLGGVVEEQTLNHLEQAPDILWDQIAGDAGVVHADHLAAHAEILDPDVRQLAERGARLLATDYIKAQQGREAIKQELLQAVERADVLVTPTSPIVSPQLGDDTVEISGQAVPMRPMLRRLTLPFNLSGLPACTVPCGISPEGLPIGLQIVGKPFDEATVLRVAHAYERLTNWHEQRPVVA</sequence>
<dbReference type="PANTHER" id="PTHR11895:SF176">
    <property type="entry name" value="AMIDASE AMID-RELATED"/>
    <property type="match status" value="1"/>
</dbReference>